<keyword evidence="3" id="KW-1185">Reference proteome</keyword>
<feature type="region of interest" description="Disordered" evidence="1">
    <location>
        <begin position="59"/>
        <end position="86"/>
    </location>
</feature>
<name>A0A7V8RBZ7_9SPHN</name>
<gene>
    <name evidence="2" type="ORF">FG486_04945</name>
</gene>
<proteinExistence type="predicted"/>
<protein>
    <submittedName>
        <fullName evidence="2">Uncharacterized protein</fullName>
    </submittedName>
</protein>
<reference evidence="2 3" key="1">
    <citation type="journal article" date="1994" name="Int. J. Syst. Bacteriol.">
        <title>Phylogenetic positions of novel aerobic, bacteriochlorophyll a-containing bacteria and description of Roseococcus thiosulfatophilus gen. nov., sp. nov., Erythromicrobium ramosum gen. nov., sp. nov., and Erythrobacter litoralis sp. nov.</title>
        <authorList>
            <person name="Yurkov V."/>
            <person name="Stackebrandt E."/>
            <person name="Holmes A."/>
            <person name="Fuerst J.A."/>
            <person name="Hugenholtz P."/>
            <person name="Golecki J."/>
            <person name="Gad'on N."/>
            <person name="Gorlenko V.M."/>
            <person name="Kompantseva E.I."/>
            <person name="Drews G."/>
        </authorList>
    </citation>
    <scope>NUCLEOTIDE SEQUENCE [LARGE SCALE GENOMIC DNA]</scope>
    <source>
        <strain evidence="2 3">KR-99</strain>
    </source>
</reference>
<evidence type="ECO:0000256" key="1">
    <source>
        <dbReference type="SAM" id="MobiDB-lite"/>
    </source>
</evidence>
<evidence type="ECO:0000313" key="3">
    <source>
        <dbReference type="Proteomes" id="UP000589292"/>
    </source>
</evidence>
<dbReference type="EMBL" id="VDES01000001">
    <property type="protein sequence ID" value="MBA1373675.1"/>
    <property type="molecule type" value="Genomic_DNA"/>
</dbReference>
<evidence type="ECO:0000313" key="2">
    <source>
        <dbReference type="EMBL" id="MBA1373675.1"/>
    </source>
</evidence>
<dbReference type="AlphaFoldDB" id="A0A7V8RBZ7"/>
<dbReference type="RefSeq" id="WP_137775986.1">
    <property type="nucleotide sequence ID" value="NZ_BAAAGB010000002.1"/>
</dbReference>
<dbReference type="Proteomes" id="UP000589292">
    <property type="component" value="Unassembled WGS sequence"/>
</dbReference>
<accession>A0A7V8RBZ7</accession>
<comment type="caution">
    <text evidence="2">The sequence shown here is derived from an EMBL/GenBank/DDBJ whole genome shotgun (WGS) entry which is preliminary data.</text>
</comment>
<sequence length="86" mass="9349">MTAGRVAPSLLLCRSCRQFVWPEEKVCSHCQSDLAKAERDYLSALDMARAAAERLEAALNADHLPQPDRQTGARAAMGQRASGSFS</sequence>
<organism evidence="2 3">
    <name type="scientific">Sphingomonas ursincola</name>
    <dbReference type="NCBI Taxonomy" id="56361"/>
    <lineage>
        <taxon>Bacteria</taxon>
        <taxon>Pseudomonadati</taxon>
        <taxon>Pseudomonadota</taxon>
        <taxon>Alphaproteobacteria</taxon>
        <taxon>Sphingomonadales</taxon>
        <taxon>Sphingomonadaceae</taxon>
        <taxon>Sphingomonas</taxon>
    </lineage>
</organism>